<feature type="compositionally biased region" description="Acidic residues" evidence="6">
    <location>
        <begin position="587"/>
        <end position="618"/>
    </location>
</feature>
<dbReference type="PANTHER" id="PTHR43603:SF1">
    <property type="entry name" value="ZINC-REGULATED GTPASE METALLOPROTEIN ACTIVATOR 1"/>
    <property type="match status" value="1"/>
</dbReference>
<dbReference type="InterPro" id="IPR011629">
    <property type="entry name" value="CobW-like_C"/>
</dbReference>
<accession>A0A067CY73</accession>
<evidence type="ECO:0000313" key="9">
    <source>
        <dbReference type="Proteomes" id="UP000030745"/>
    </source>
</evidence>
<dbReference type="STRING" id="695850.A0A067CY73"/>
<dbReference type="Pfam" id="PF07683">
    <property type="entry name" value="CobW_C"/>
    <property type="match status" value="1"/>
</dbReference>
<evidence type="ECO:0000256" key="5">
    <source>
        <dbReference type="ARBA" id="ARBA00049117"/>
    </source>
</evidence>
<dbReference type="AlphaFoldDB" id="A0A067CY73"/>
<evidence type="ECO:0000256" key="6">
    <source>
        <dbReference type="SAM" id="MobiDB-lite"/>
    </source>
</evidence>
<dbReference type="InterPro" id="IPR036627">
    <property type="entry name" value="CobW-likC_sf"/>
</dbReference>
<dbReference type="SUPFAM" id="SSF52540">
    <property type="entry name" value="P-loop containing nucleoside triphosphate hydrolases"/>
    <property type="match status" value="1"/>
</dbReference>
<dbReference type="EMBL" id="KK583189">
    <property type="protein sequence ID" value="KDO35468.1"/>
    <property type="molecule type" value="Genomic_DNA"/>
</dbReference>
<keyword evidence="3" id="KW-0143">Chaperone</keyword>
<gene>
    <name evidence="8" type="ORF">SPRG_00315</name>
</gene>
<name>A0A067CY73_SAPPC</name>
<dbReference type="GO" id="GO:0000166">
    <property type="term" value="F:nucleotide binding"/>
    <property type="evidence" value="ECO:0007669"/>
    <property type="project" value="UniProtKB-KW"/>
</dbReference>
<comment type="similarity">
    <text evidence="4">Belongs to the SIMIBI class G3E GTPase family. ZNG1 subfamily.</text>
</comment>
<dbReference type="SUPFAM" id="SSF90002">
    <property type="entry name" value="Hypothetical protein YjiA, C-terminal domain"/>
    <property type="match status" value="1"/>
</dbReference>
<evidence type="ECO:0000256" key="4">
    <source>
        <dbReference type="ARBA" id="ARBA00034320"/>
    </source>
</evidence>
<protein>
    <recommendedName>
        <fullName evidence="7">CobW C-terminal domain-containing protein</fullName>
    </recommendedName>
</protein>
<comment type="catalytic activity">
    <reaction evidence="5">
        <text>GTP + H2O = GDP + phosphate + H(+)</text>
        <dbReference type="Rhea" id="RHEA:19669"/>
        <dbReference type="ChEBI" id="CHEBI:15377"/>
        <dbReference type="ChEBI" id="CHEBI:15378"/>
        <dbReference type="ChEBI" id="CHEBI:37565"/>
        <dbReference type="ChEBI" id="CHEBI:43474"/>
        <dbReference type="ChEBI" id="CHEBI:58189"/>
    </reaction>
    <physiologicalReaction direction="left-to-right" evidence="5">
        <dbReference type="Rhea" id="RHEA:19670"/>
    </physiologicalReaction>
</comment>
<sequence>MAPSLRTSTPPLPVTLLSGFLGAGKTTLLKRILESPEHKLRIAVIVNDMAELNIDAQLLQGPGVVQTKPEFVAMQNGCICCTLRTDLVRAIADIRALGVYDYLVIESTGIAEPMQVAESFAFDVETATLATSDDKMLAHLAALDTCVTVVDGVEFPNLVRSTRQFHEVFPVEDDGGSEGTKHVSQLLIEQVEFANVIVLNKMDLVTDKTSVVALLRTLNPHAAIVCAEYSNVPMETILHTKRFNLDEAKESVGWMESLRSDHTKSEQDEYGIGSFVYRARRPFDPTRLDRWVRRHFGLKGDVVFPGDRAAPWQLPTSPSPILRSKGFAWIAGRDDTMVEWNQHGRLLSLSPLQPWWCVQPEADWNVPAADAALIHSDYVAPFGDRKQEIVFIGADMNKRDIEAALNDCLVSDADLQRLAGVDAFSTTQPLALKIPKRSLSDPLPAWPERLDNTAPWTTVVRANQPAPFVVGAGARLSIASVCLRVAPTGFDADGYEVETPDVPFAAVQVWYDNTAGDRTLLGTLRPTTSLHVTSSIVVPGGDAENDVVHRLRLQLVVTGAKRKTSESLSDAAASLEVHVIGDVEGPPGEDEEDDAAEGADAEGEDDDNDNDDDDDDEM</sequence>
<keyword evidence="2" id="KW-0378">Hydrolase</keyword>
<evidence type="ECO:0000256" key="1">
    <source>
        <dbReference type="ARBA" id="ARBA00022741"/>
    </source>
</evidence>
<evidence type="ECO:0000256" key="3">
    <source>
        <dbReference type="ARBA" id="ARBA00023186"/>
    </source>
</evidence>
<dbReference type="RefSeq" id="XP_012193805.1">
    <property type="nucleotide sequence ID" value="XM_012338415.1"/>
</dbReference>
<evidence type="ECO:0000259" key="7">
    <source>
        <dbReference type="SMART" id="SM00833"/>
    </source>
</evidence>
<dbReference type="InterPro" id="IPR003495">
    <property type="entry name" value="CobW/HypB/UreG_nucleotide-bd"/>
</dbReference>
<keyword evidence="9" id="KW-1185">Reference proteome</keyword>
<feature type="region of interest" description="Disordered" evidence="6">
    <location>
        <begin position="577"/>
        <end position="618"/>
    </location>
</feature>
<dbReference type="GO" id="GO:0016787">
    <property type="term" value="F:hydrolase activity"/>
    <property type="evidence" value="ECO:0007669"/>
    <property type="project" value="UniProtKB-KW"/>
</dbReference>
<dbReference type="OrthoDB" id="272672at2759"/>
<dbReference type="OMA" id="AIMIEST"/>
<dbReference type="Gene3D" id="3.40.50.300">
    <property type="entry name" value="P-loop containing nucleotide triphosphate hydrolases"/>
    <property type="match status" value="1"/>
</dbReference>
<dbReference type="PANTHER" id="PTHR43603">
    <property type="entry name" value="COBW DOMAIN-CONTAINING PROTEIN DDB_G0274527"/>
    <property type="match status" value="1"/>
</dbReference>
<feature type="domain" description="CobW C-terminal" evidence="7">
    <location>
        <begin position="272"/>
        <end position="409"/>
    </location>
</feature>
<dbReference type="InterPro" id="IPR051927">
    <property type="entry name" value="Zn_Chap_cDPG_Synth"/>
</dbReference>
<dbReference type="KEGG" id="spar:SPRG_00315"/>
<dbReference type="Gene3D" id="3.30.1220.10">
    <property type="entry name" value="CobW-like, C-terminal domain"/>
    <property type="match status" value="1"/>
</dbReference>
<dbReference type="GeneID" id="24122960"/>
<evidence type="ECO:0000256" key="2">
    <source>
        <dbReference type="ARBA" id="ARBA00022801"/>
    </source>
</evidence>
<proteinExistence type="inferred from homology"/>
<dbReference type="Pfam" id="PF02492">
    <property type="entry name" value="cobW"/>
    <property type="match status" value="1"/>
</dbReference>
<reference evidence="8 9" key="1">
    <citation type="journal article" date="2013" name="PLoS Genet.">
        <title>Distinctive expansion of potential virulence genes in the genome of the oomycete fish pathogen Saprolegnia parasitica.</title>
        <authorList>
            <person name="Jiang R.H."/>
            <person name="de Bruijn I."/>
            <person name="Haas B.J."/>
            <person name="Belmonte R."/>
            <person name="Lobach L."/>
            <person name="Christie J."/>
            <person name="van den Ackerveken G."/>
            <person name="Bottin A."/>
            <person name="Bulone V."/>
            <person name="Diaz-Moreno S.M."/>
            <person name="Dumas B."/>
            <person name="Fan L."/>
            <person name="Gaulin E."/>
            <person name="Govers F."/>
            <person name="Grenville-Briggs L.J."/>
            <person name="Horner N.R."/>
            <person name="Levin J.Z."/>
            <person name="Mammella M."/>
            <person name="Meijer H.J."/>
            <person name="Morris P."/>
            <person name="Nusbaum C."/>
            <person name="Oome S."/>
            <person name="Phillips A.J."/>
            <person name="van Rooyen D."/>
            <person name="Rzeszutek E."/>
            <person name="Saraiva M."/>
            <person name="Secombes C.J."/>
            <person name="Seidl M.F."/>
            <person name="Snel B."/>
            <person name="Stassen J.H."/>
            <person name="Sykes S."/>
            <person name="Tripathy S."/>
            <person name="van den Berg H."/>
            <person name="Vega-Arreguin J.C."/>
            <person name="Wawra S."/>
            <person name="Young S.K."/>
            <person name="Zeng Q."/>
            <person name="Dieguez-Uribeondo J."/>
            <person name="Russ C."/>
            <person name="Tyler B.M."/>
            <person name="van West P."/>
        </authorList>
    </citation>
    <scope>NUCLEOTIDE SEQUENCE [LARGE SCALE GENOMIC DNA]</scope>
    <source>
        <strain evidence="8 9">CBS 223.65</strain>
    </source>
</reference>
<evidence type="ECO:0000313" key="8">
    <source>
        <dbReference type="EMBL" id="KDO35468.1"/>
    </source>
</evidence>
<dbReference type="SMART" id="SM00833">
    <property type="entry name" value="CobW_C"/>
    <property type="match status" value="1"/>
</dbReference>
<keyword evidence="1" id="KW-0547">Nucleotide-binding</keyword>
<dbReference type="Proteomes" id="UP000030745">
    <property type="component" value="Unassembled WGS sequence"/>
</dbReference>
<dbReference type="CDD" id="cd03112">
    <property type="entry name" value="CobW-like"/>
    <property type="match status" value="1"/>
</dbReference>
<dbReference type="InterPro" id="IPR027417">
    <property type="entry name" value="P-loop_NTPase"/>
</dbReference>
<organism evidence="8 9">
    <name type="scientific">Saprolegnia parasitica (strain CBS 223.65)</name>
    <dbReference type="NCBI Taxonomy" id="695850"/>
    <lineage>
        <taxon>Eukaryota</taxon>
        <taxon>Sar</taxon>
        <taxon>Stramenopiles</taxon>
        <taxon>Oomycota</taxon>
        <taxon>Saprolegniomycetes</taxon>
        <taxon>Saprolegniales</taxon>
        <taxon>Saprolegniaceae</taxon>
        <taxon>Saprolegnia</taxon>
    </lineage>
</organism>
<dbReference type="VEuPathDB" id="FungiDB:SPRG_00315"/>